<comment type="caution">
    <text evidence="3">The sequence shown here is derived from an EMBL/GenBank/DDBJ whole genome shotgun (WGS) entry which is preliminary data.</text>
</comment>
<dbReference type="EMBL" id="VBRC01000003">
    <property type="protein sequence ID" value="TLK29846.1"/>
    <property type="molecule type" value="Genomic_DNA"/>
</dbReference>
<dbReference type="Proteomes" id="UP000308000">
    <property type="component" value="Unassembled WGS sequence"/>
</dbReference>
<accession>A0AAJ5K5V8</accession>
<organism evidence="3 4">
    <name type="scientific">Deinococcus metallilatus</name>
    <dbReference type="NCBI Taxonomy" id="1211322"/>
    <lineage>
        <taxon>Bacteria</taxon>
        <taxon>Thermotogati</taxon>
        <taxon>Deinococcota</taxon>
        <taxon>Deinococci</taxon>
        <taxon>Deinococcales</taxon>
        <taxon>Deinococcaceae</taxon>
        <taxon>Deinococcus</taxon>
    </lineage>
</organism>
<sequence>MHRTFPLLLCTLLACAPASAAPVSWGSYSTLFSTERTGQTEYRLNAYRVSGRLHILRDVTYRLSFRGGQVRASGKPLKGGCTSGVLKKGEVLLFHRATRVELQIPSPGCGQKQPTSRNR</sequence>
<evidence type="ECO:0000313" key="2">
    <source>
        <dbReference type="EMBL" id="MBB5294399.1"/>
    </source>
</evidence>
<reference evidence="2 5" key="2">
    <citation type="submission" date="2020-08" db="EMBL/GenBank/DDBJ databases">
        <title>Genomic Encyclopedia of Type Strains, Phase IV (KMG-IV): sequencing the most valuable type-strain genomes for metagenomic binning, comparative biology and taxonomic classification.</title>
        <authorList>
            <person name="Goeker M."/>
        </authorList>
    </citation>
    <scope>NUCLEOTIDE SEQUENCE [LARGE SCALE GENOMIC DNA]</scope>
    <source>
        <strain evidence="2 5">DSM 105434</strain>
    </source>
</reference>
<evidence type="ECO:0000313" key="5">
    <source>
        <dbReference type="Proteomes" id="UP000536909"/>
    </source>
</evidence>
<evidence type="ECO:0000313" key="4">
    <source>
        <dbReference type="Proteomes" id="UP000308000"/>
    </source>
</evidence>
<proteinExistence type="predicted"/>
<keyword evidence="5" id="KW-1185">Reference proteome</keyword>
<evidence type="ECO:0000313" key="3">
    <source>
        <dbReference type="EMBL" id="TLK29846.1"/>
    </source>
</evidence>
<dbReference type="PROSITE" id="PS51257">
    <property type="entry name" value="PROKAR_LIPOPROTEIN"/>
    <property type="match status" value="1"/>
</dbReference>
<dbReference type="EMBL" id="JACHFV010000004">
    <property type="protein sequence ID" value="MBB5294399.1"/>
    <property type="molecule type" value="Genomic_DNA"/>
</dbReference>
<feature type="chain" id="PRO_5042594252" evidence="1">
    <location>
        <begin position="21"/>
        <end position="119"/>
    </location>
</feature>
<dbReference type="AlphaFoldDB" id="A0AAJ5K5V8"/>
<reference evidence="3 4" key="1">
    <citation type="submission" date="2019-04" db="EMBL/GenBank/DDBJ databases">
        <title>Deinococcus metalilatus MA1002 mutant No.5.</title>
        <authorList>
            <person name="Park W."/>
            <person name="Park C."/>
        </authorList>
    </citation>
    <scope>NUCLEOTIDE SEQUENCE [LARGE SCALE GENOMIC DNA]</scope>
    <source>
        <strain evidence="3 4">MA1002-m5</strain>
    </source>
</reference>
<name>A0AAJ5K5V8_9DEIO</name>
<keyword evidence="1" id="KW-0732">Signal</keyword>
<evidence type="ECO:0000256" key="1">
    <source>
        <dbReference type="SAM" id="SignalP"/>
    </source>
</evidence>
<dbReference type="RefSeq" id="WP_129117648.1">
    <property type="nucleotide sequence ID" value="NZ_BSUI01000013.1"/>
</dbReference>
<protein>
    <submittedName>
        <fullName evidence="3">Uncharacterized protein</fullName>
    </submittedName>
</protein>
<gene>
    <name evidence="3" type="ORF">FCS05_04695</name>
    <name evidence="2" type="ORF">HNQ10_001213</name>
</gene>
<feature type="signal peptide" evidence="1">
    <location>
        <begin position="1"/>
        <end position="20"/>
    </location>
</feature>
<dbReference type="Proteomes" id="UP000536909">
    <property type="component" value="Unassembled WGS sequence"/>
</dbReference>